<comment type="caution">
    <text evidence="1">The sequence shown here is derived from an EMBL/GenBank/DDBJ whole genome shotgun (WGS) entry which is preliminary data.</text>
</comment>
<evidence type="ECO:0000313" key="1">
    <source>
        <dbReference type="EMBL" id="TXR53848.1"/>
    </source>
</evidence>
<dbReference type="AlphaFoldDB" id="A0A5C8Z9E7"/>
<accession>A0A5C8Z9E7</accession>
<protein>
    <submittedName>
        <fullName evidence="1">Uncharacterized protein</fullName>
    </submittedName>
</protein>
<name>A0A5C8Z9E7_9GAMM</name>
<dbReference type="OrthoDB" id="6401694at2"/>
<dbReference type="RefSeq" id="WP_147713247.1">
    <property type="nucleotide sequence ID" value="NZ_VKAD01000001.1"/>
</dbReference>
<sequence length="92" mass="10428">MSKVVLVSESGYDEKHDELLNSFLDQEYELFCVVGKDCELWEEIMDEIAVGDGTNSRYITTTSHPNETELEVVEFAESFTTKIKSAVKIVCI</sequence>
<keyword evidence="2" id="KW-1185">Reference proteome</keyword>
<reference evidence="1 2" key="1">
    <citation type="submission" date="2019-07" db="EMBL/GenBank/DDBJ databases">
        <title>Reinekea sp. strain SSH23 genome sequencing and assembly.</title>
        <authorList>
            <person name="Kim I."/>
        </authorList>
    </citation>
    <scope>NUCLEOTIDE SEQUENCE [LARGE SCALE GENOMIC DNA]</scope>
    <source>
        <strain evidence="1 2">SSH23</strain>
    </source>
</reference>
<dbReference type="EMBL" id="VKAD01000001">
    <property type="protein sequence ID" value="TXR53848.1"/>
    <property type="molecule type" value="Genomic_DNA"/>
</dbReference>
<evidence type="ECO:0000313" key="2">
    <source>
        <dbReference type="Proteomes" id="UP000321764"/>
    </source>
</evidence>
<dbReference type="Proteomes" id="UP000321764">
    <property type="component" value="Unassembled WGS sequence"/>
</dbReference>
<organism evidence="1 2">
    <name type="scientific">Reinekea thalattae</name>
    <dbReference type="NCBI Taxonomy" id="2593301"/>
    <lineage>
        <taxon>Bacteria</taxon>
        <taxon>Pseudomonadati</taxon>
        <taxon>Pseudomonadota</taxon>
        <taxon>Gammaproteobacteria</taxon>
        <taxon>Oceanospirillales</taxon>
        <taxon>Saccharospirillaceae</taxon>
        <taxon>Reinekea</taxon>
    </lineage>
</organism>
<proteinExistence type="predicted"/>
<gene>
    <name evidence="1" type="ORF">FME95_04635</name>
</gene>